<dbReference type="WBParaSite" id="ES5_v2.g20331.t1">
    <property type="protein sequence ID" value="ES5_v2.g20331.t1"/>
    <property type="gene ID" value="ES5_v2.g20331"/>
</dbReference>
<evidence type="ECO:0000313" key="1">
    <source>
        <dbReference type="Proteomes" id="UP000887579"/>
    </source>
</evidence>
<organism evidence="1 2">
    <name type="scientific">Panagrolaimus sp. ES5</name>
    <dbReference type="NCBI Taxonomy" id="591445"/>
    <lineage>
        <taxon>Eukaryota</taxon>
        <taxon>Metazoa</taxon>
        <taxon>Ecdysozoa</taxon>
        <taxon>Nematoda</taxon>
        <taxon>Chromadorea</taxon>
        <taxon>Rhabditida</taxon>
        <taxon>Tylenchina</taxon>
        <taxon>Panagrolaimomorpha</taxon>
        <taxon>Panagrolaimoidea</taxon>
        <taxon>Panagrolaimidae</taxon>
        <taxon>Panagrolaimus</taxon>
    </lineage>
</organism>
<protein>
    <submittedName>
        <fullName evidence="2">Uncharacterized protein</fullName>
    </submittedName>
</protein>
<accession>A0AC34FSI2</accession>
<name>A0AC34FSI2_9BILA</name>
<sequence>MLLLSAIQKLKIRNRVLKLADKESAVLQVIDAEGATKGLDEVASGLSKNVREYLTSQSATRKRRFQSADSMPARHGVG</sequence>
<evidence type="ECO:0000313" key="2">
    <source>
        <dbReference type="WBParaSite" id="ES5_v2.g20331.t1"/>
    </source>
</evidence>
<reference evidence="2" key="1">
    <citation type="submission" date="2022-11" db="UniProtKB">
        <authorList>
            <consortium name="WormBaseParasite"/>
        </authorList>
    </citation>
    <scope>IDENTIFICATION</scope>
</reference>
<dbReference type="Proteomes" id="UP000887579">
    <property type="component" value="Unplaced"/>
</dbReference>
<proteinExistence type="predicted"/>